<protein>
    <submittedName>
        <fullName evidence="6">LysR family transcriptional regulator</fullName>
    </submittedName>
</protein>
<dbReference type="Gene3D" id="1.10.10.10">
    <property type="entry name" value="Winged helix-like DNA-binding domain superfamily/Winged helix DNA-binding domain"/>
    <property type="match status" value="1"/>
</dbReference>
<dbReference type="RefSeq" id="WP_344671042.1">
    <property type="nucleotide sequence ID" value="NZ_BAAAQN010000072.1"/>
</dbReference>
<name>A0ABP5GYL7_9ACTN</name>
<dbReference type="PRINTS" id="PR00039">
    <property type="entry name" value="HTHLYSR"/>
</dbReference>
<proteinExistence type="inferred from homology"/>
<evidence type="ECO:0000259" key="5">
    <source>
        <dbReference type="PROSITE" id="PS50931"/>
    </source>
</evidence>
<dbReference type="Proteomes" id="UP001500751">
    <property type="component" value="Unassembled WGS sequence"/>
</dbReference>
<feature type="domain" description="HTH lysR-type" evidence="5">
    <location>
        <begin position="6"/>
        <end position="63"/>
    </location>
</feature>
<evidence type="ECO:0000313" key="7">
    <source>
        <dbReference type="Proteomes" id="UP001500751"/>
    </source>
</evidence>
<dbReference type="InterPro" id="IPR000847">
    <property type="entry name" value="LysR_HTH_N"/>
</dbReference>
<evidence type="ECO:0000256" key="2">
    <source>
        <dbReference type="ARBA" id="ARBA00023015"/>
    </source>
</evidence>
<evidence type="ECO:0000256" key="1">
    <source>
        <dbReference type="ARBA" id="ARBA00009437"/>
    </source>
</evidence>
<dbReference type="PROSITE" id="PS50931">
    <property type="entry name" value="HTH_LYSR"/>
    <property type="match status" value="1"/>
</dbReference>
<dbReference type="PANTHER" id="PTHR30346">
    <property type="entry name" value="TRANSCRIPTIONAL DUAL REGULATOR HCAR-RELATED"/>
    <property type="match status" value="1"/>
</dbReference>
<gene>
    <name evidence="6" type="ORF">GCM10009839_81030</name>
</gene>
<dbReference type="Pfam" id="PF03466">
    <property type="entry name" value="LysR_substrate"/>
    <property type="match status" value="1"/>
</dbReference>
<dbReference type="PANTHER" id="PTHR30346:SF0">
    <property type="entry name" value="HCA OPERON TRANSCRIPTIONAL ACTIVATOR HCAR"/>
    <property type="match status" value="1"/>
</dbReference>
<keyword evidence="4" id="KW-0804">Transcription</keyword>
<dbReference type="InterPro" id="IPR005119">
    <property type="entry name" value="LysR_subst-bd"/>
</dbReference>
<accession>A0ABP5GYL7</accession>
<keyword evidence="7" id="KW-1185">Reference proteome</keyword>
<evidence type="ECO:0000313" key="6">
    <source>
        <dbReference type="EMBL" id="GAA2058809.1"/>
    </source>
</evidence>
<dbReference type="SUPFAM" id="SSF46785">
    <property type="entry name" value="Winged helix' DNA-binding domain"/>
    <property type="match status" value="1"/>
</dbReference>
<evidence type="ECO:0000256" key="4">
    <source>
        <dbReference type="ARBA" id="ARBA00023163"/>
    </source>
</evidence>
<comment type="caution">
    <text evidence="6">The sequence shown here is derived from an EMBL/GenBank/DDBJ whole genome shotgun (WGS) entry which is preliminary data.</text>
</comment>
<dbReference type="Pfam" id="PF00126">
    <property type="entry name" value="HTH_1"/>
    <property type="match status" value="1"/>
</dbReference>
<organism evidence="6 7">
    <name type="scientific">Catenulispora yoronensis</name>
    <dbReference type="NCBI Taxonomy" id="450799"/>
    <lineage>
        <taxon>Bacteria</taxon>
        <taxon>Bacillati</taxon>
        <taxon>Actinomycetota</taxon>
        <taxon>Actinomycetes</taxon>
        <taxon>Catenulisporales</taxon>
        <taxon>Catenulisporaceae</taxon>
        <taxon>Catenulispora</taxon>
    </lineage>
</organism>
<keyword evidence="2" id="KW-0805">Transcription regulation</keyword>
<evidence type="ECO:0000256" key="3">
    <source>
        <dbReference type="ARBA" id="ARBA00023125"/>
    </source>
</evidence>
<dbReference type="Gene3D" id="3.40.190.10">
    <property type="entry name" value="Periplasmic binding protein-like II"/>
    <property type="match status" value="2"/>
</dbReference>
<dbReference type="SUPFAM" id="SSF53850">
    <property type="entry name" value="Periplasmic binding protein-like II"/>
    <property type="match status" value="1"/>
</dbReference>
<sequence>MERPDLPLPQLYAFVVLAEELHFGRAAARLGIAQPPLSQQIRRLEDRVGHPLFARAVGRVALTPAGEKLLPAARGALSTLTDGLAAARAAGAGRAGTLRIGFAASLALTVLPGLLRTFREQYPEVQLHIQEMTTAPQVEALRERRLDVGLLREPDDDPDLSYRTVLTESFVAVLPAAHPLAGQETVEAGQLADSPFVLLPRHVGPQLHDQLVDLCVQAGFQPRIAQRAVEWQTVCALVEAGMGVSLAPSSIARLRLQGVVFRPLVGTDLRTRVVAGWHRDHASPLIERLLAVLGDLGHREFR</sequence>
<dbReference type="EMBL" id="BAAAQN010000072">
    <property type="protein sequence ID" value="GAA2058809.1"/>
    <property type="molecule type" value="Genomic_DNA"/>
</dbReference>
<comment type="similarity">
    <text evidence="1">Belongs to the LysR transcriptional regulatory family.</text>
</comment>
<keyword evidence="3" id="KW-0238">DNA-binding</keyword>
<reference evidence="7" key="1">
    <citation type="journal article" date="2019" name="Int. J. Syst. Evol. Microbiol.">
        <title>The Global Catalogue of Microorganisms (GCM) 10K type strain sequencing project: providing services to taxonomists for standard genome sequencing and annotation.</title>
        <authorList>
            <consortium name="The Broad Institute Genomics Platform"/>
            <consortium name="The Broad Institute Genome Sequencing Center for Infectious Disease"/>
            <person name="Wu L."/>
            <person name="Ma J."/>
        </authorList>
    </citation>
    <scope>NUCLEOTIDE SEQUENCE [LARGE SCALE GENOMIC DNA]</scope>
    <source>
        <strain evidence="7">JCM 16014</strain>
    </source>
</reference>
<dbReference type="CDD" id="cd08414">
    <property type="entry name" value="PBP2_LTTR_aromatics_like"/>
    <property type="match status" value="1"/>
</dbReference>
<dbReference type="InterPro" id="IPR036390">
    <property type="entry name" value="WH_DNA-bd_sf"/>
</dbReference>
<dbReference type="InterPro" id="IPR036388">
    <property type="entry name" value="WH-like_DNA-bd_sf"/>
</dbReference>